<dbReference type="EMBL" id="JBBNAE010000002">
    <property type="protein sequence ID" value="KAK9146505.1"/>
    <property type="molecule type" value="Genomic_DNA"/>
</dbReference>
<gene>
    <name evidence="1" type="ORF">Sjap_006408</name>
</gene>
<evidence type="ECO:0000313" key="2">
    <source>
        <dbReference type="Proteomes" id="UP001417504"/>
    </source>
</evidence>
<keyword evidence="2" id="KW-1185">Reference proteome</keyword>
<reference evidence="1 2" key="1">
    <citation type="submission" date="2024-01" db="EMBL/GenBank/DDBJ databases">
        <title>Genome assemblies of Stephania.</title>
        <authorList>
            <person name="Yang L."/>
        </authorList>
    </citation>
    <scope>NUCLEOTIDE SEQUENCE [LARGE SCALE GENOMIC DNA]</scope>
    <source>
        <strain evidence="1">QJT</strain>
        <tissue evidence="1">Leaf</tissue>
    </source>
</reference>
<dbReference type="AlphaFoldDB" id="A0AAP0K8C3"/>
<dbReference type="Proteomes" id="UP001417504">
    <property type="component" value="Unassembled WGS sequence"/>
</dbReference>
<organism evidence="1 2">
    <name type="scientific">Stephania japonica</name>
    <dbReference type="NCBI Taxonomy" id="461633"/>
    <lineage>
        <taxon>Eukaryota</taxon>
        <taxon>Viridiplantae</taxon>
        <taxon>Streptophyta</taxon>
        <taxon>Embryophyta</taxon>
        <taxon>Tracheophyta</taxon>
        <taxon>Spermatophyta</taxon>
        <taxon>Magnoliopsida</taxon>
        <taxon>Ranunculales</taxon>
        <taxon>Menispermaceae</taxon>
        <taxon>Menispermoideae</taxon>
        <taxon>Cissampelideae</taxon>
        <taxon>Stephania</taxon>
    </lineage>
</organism>
<proteinExistence type="predicted"/>
<name>A0AAP0K8C3_9MAGN</name>
<sequence length="86" mass="9716">MFLSSSTHVTATHSTSFHTHTTTEHPTDLPLFLPPSPFFPLSLPQQLPFRFSHFFFLLSIFFGSRSGMVGRWWVFGVPATDGLIFA</sequence>
<accession>A0AAP0K8C3</accession>
<protein>
    <submittedName>
        <fullName evidence="1">Uncharacterized protein</fullName>
    </submittedName>
</protein>
<evidence type="ECO:0000313" key="1">
    <source>
        <dbReference type="EMBL" id="KAK9146505.1"/>
    </source>
</evidence>
<comment type="caution">
    <text evidence="1">The sequence shown here is derived from an EMBL/GenBank/DDBJ whole genome shotgun (WGS) entry which is preliminary data.</text>
</comment>